<dbReference type="OrthoDB" id="63123at2"/>
<feature type="domain" description="HTH lysR-type" evidence="5">
    <location>
        <begin position="1"/>
        <end position="58"/>
    </location>
</feature>
<dbReference type="PRINTS" id="PR00039">
    <property type="entry name" value="HTHLYSR"/>
</dbReference>
<comment type="similarity">
    <text evidence="1">Belongs to the LysR transcriptional regulatory family.</text>
</comment>
<accession>A0A4R1QXC6</accession>
<dbReference type="InterPro" id="IPR036390">
    <property type="entry name" value="WH_DNA-bd_sf"/>
</dbReference>
<keyword evidence="7" id="KW-1185">Reference proteome</keyword>
<dbReference type="Pfam" id="PF00126">
    <property type="entry name" value="HTH_1"/>
    <property type="match status" value="1"/>
</dbReference>
<reference evidence="6 7" key="1">
    <citation type="submission" date="2019-03" db="EMBL/GenBank/DDBJ databases">
        <title>Genomic Encyclopedia of Type Strains, Phase IV (KMG-IV): sequencing the most valuable type-strain genomes for metagenomic binning, comparative biology and taxonomic classification.</title>
        <authorList>
            <person name="Goeker M."/>
        </authorList>
    </citation>
    <scope>NUCLEOTIDE SEQUENCE [LARGE SCALE GENOMIC DNA]</scope>
    <source>
        <strain evidence="6 7">DSM 100556</strain>
    </source>
</reference>
<dbReference type="PANTHER" id="PTHR30419:SF8">
    <property type="entry name" value="NITROGEN ASSIMILATION TRANSCRIPTIONAL ACTIVATOR-RELATED"/>
    <property type="match status" value="1"/>
</dbReference>
<dbReference type="EMBL" id="SLUO01000012">
    <property type="protein sequence ID" value="TCL56264.1"/>
    <property type="molecule type" value="Genomic_DNA"/>
</dbReference>
<dbReference type="InterPro" id="IPR036388">
    <property type="entry name" value="WH-like_DNA-bd_sf"/>
</dbReference>
<dbReference type="SUPFAM" id="SSF53850">
    <property type="entry name" value="Periplasmic binding protein-like II"/>
    <property type="match status" value="1"/>
</dbReference>
<dbReference type="PROSITE" id="PS50931">
    <property type="entry name" value="HTH_LYSR"/>
    <property type="match status" value="1"/>
</dbReference>
<organism evidence="6 7">
    <name type="scientific">Kineothrix alysoides</name>
    <dbReference type="NCBI Taxonomy" id="1469948"/>
    <lineage>
        <taxon>Bacteria</taxon>
        <taxon>Bacillati</taxon>
        <taxon>Bacillota</taxon>
        <taxon>Clostridia</taxon>
        <taxon>Lachnospirales</taxon>
        <taxon>Lachnospiraceae</taxon>
        <taxon>Kineothrix</taxon>
    </lineage>
</organism>
<evidence type="ECO:0000256" key="3">
    <source>
        <dbReference type="ARBA" id="ARBA00023125"/>
    </source>
</evidence>
<dbReference type="CDD" id="cd05466">
    <property type="entry name" value="PBP2_LTTR_substrate"/>
    <property type="match status" value="1"/>
</dbReference>
<protein>
    <submittedName>
        <fullName evidence="6">LysR family transcriptional regulator</fullName>
    </submittedName>
</protein>
<evidence type="ECO:0000313" key="7">
    <source>
        <dbReference type="Proteomes" id="UP000295718"/>
    </source>
</evidence>
<evidence type="ECO:0000256" key="1">
    <source>
        <dbReference type="ARBA" id="ARBA00009437"/>
    </source>
</evidence>
<keyword evidence="3" id="KW-0238">DNA-binding</keyword>
<dbReference type="Gene3D" id="1.10.10.10">
    <property type="entry name" value="Winged helix-like DNA-binding domain superfamily/Winged helix DNA-binding domain"/>
    <property type="match status" value="1"/>
</dbReference>
<dbReference type="AlphaFoldDB" id="A0A4R1QXC6"/>
<dbReference type="InterPro" id="IPR050950">
    <property type="entry name" value="HTH-type_LysR_regulators"/>
</dbReference>
<dbReference type="GO" id="GO:0003677">
    <property type="term" value="F:DNA binding"/>
    <property type="evidence" value="ECO:0007669"/>
    <property type="project" value="UniProtKB-KW"/>
</dbReference>
<evidence type="ECO:0000256" key="2">
    <source>
        <dbReference type="ARBA" id="ARBA00023015"/>
    </source>
</evidence>
<evidence type="ECO:0000259" key="5">
    <source>
        <dbReference type="PROSITE" id="PS50931"/>
    </source>
</evidence>
<evidence type="ECO:0000313" key="6">
    <source>
        <dbReference type="EMBL" id="TCL56264.1"/>
    </source>
</evidence>
<dbReference type="GO" id="GO:0003700">
    <property type="term" value="F:DNA-binding transcription factor activity"/>
    <property type="evidence" value="ECO:0007669"/>
    <property type="project" value="InterPro"/>
</dbReference>
<gene>
    <name evidence="6" type="ORF">EDD76_11292</name>
</gene>
<evidence type="ECO:0000256" key="4">
    <source>
        <dbReference type="ARBA" id="ARBA00023163"/>
    </source>
</evidence>
<keyword evidence="2" id="KW-0805">Transcription regulation</keyword>
<dbReference type="GO" id="GO:0005829">
    <property type="term" value="C:cytosol"/>
    <property type="evidence" value="ECO:0007669"/>
    <property type="project" value="TreeGrafter"/>
</dbReference>
<dbReference type="FunFam" id="1.10.10.10:FF:000001">
    <property type="entry name" value="LysR family transcriptional regulator"/>
    <property type="match status" value="1"/>
</dbReference>
<dbReference type="Proteomes" id="UP000295718">
    <property type="component" value="Unassembled WGS sequence"/>
</dbReference>
<dbReference type="SUPFAM" id="SSF46785">
    <property type="entry name" value="Winged helix' DNA-binding domain"/>
    <property type="match status" value="1"/>
</dbReference>
<dbReference type="PANTHER" id="PTHR30419">
    <property type="entry name" value="HTH-TYPE TRANSCRIPTIONAL REGULATOR YBHD"/>
    <property type="match status" value="1"/>
</dbReference>
<sequence>MDIDHILYFIEVAKSGSFSEAAENLYTTQSSVSKHVISLEKELGLSLFDRSRRKIRLTEEGEVILADAEKIAAVYKHLLQSAAARSGWTNGVLSIASIPVMAHYNITGLIADFQNAYPDIRLEISEMEGIDILTRLKEQAFDFAFMRIEKLYKNFDSIPIFEDEMAAVVSKEHPFSDRIQLSLSELSGENFMLLNKNTLLYDISLQACKNCGFTPNVTYTGTRMENILELVAKNQGLSLMMRHAVTYARNENIRIIPLEESVRSTIGLVKIKNRPLSGFARTFWNFVAKKGQA</sequence>
<proteinExistence type="inferred from homology"/>
<dbReference type="Pfam" id="PF03466">
    <property type="entry name" value="LysR_substrate"/>
    <property type="match status" value="1"/>
</dbReference>
<dbReference type="RefSeq" id="WP_031389262.1">
    <property type="nucleotide sequence ID" value="NZ_JPNB01000001.1"/>
</dbReference>
<dbReference type="Gene3D" id="3.40.190.290">
    <property type="match status" value="1"/>
</dbReference>
<keyword evidence="4" id="KW-0804">Transcription</keyword>
<dbReference type="InterPro" id="IPR000847">
    <property type="entry name" value="LysR_HTH_N"/>
</dbReference>
<name>A0A4R1QXC6_9FIRM</name>
<comment type="caution">
    <text evidence="6">The sequence shown here is derived from an EMBL/GenBank/DDBJ whole genome shotgun (WGS) entry which is preliminary data.</text>
</comment>
<dbReference type="InterPro" id="IPR005119">
    <property type="entry name" value="LysR_subst-bd"/>
</dbReference>
<dbReference type="STRING" id="1469948.GCA_000732725_00497"/>